<name>A0A2H0R9H6_UNCKA</name>
<dbReference type="AlphaFoldDB" id="A0A2H0R9H6"/>
<dbReference type="EMBL" id="PCXU01000035">
    <property type="protein sequence ID" value="PIR43181.1"/>
    <property type="molecule type" value="Genomic_DNA"/>
</dbReference>
<evidence type="ECO:0000313" key="3">
    <source>
        <dbReference type="Proteomes" id="UP000230214"/>
    </source>
</evidence>
<proteinExistence type="predicted"/>
<dbReference type="InterPro" id="IPR048466">
    <property type="entry name" value="DNA_pol3_delta-like_C"/>
</dbReference>
<dbReference type="Pfam" id="PF21694">
    <property type="entry name" value="DNA_pol3_delta_C"/>
    <property type="match status" value="1"/>
</dbReference>
<dbReference type="Proteomes" id="UP000230214">
    <property type="component" value="Unassembled WGS sequence"/>
</dbReference>
<protein>
    <recommendedName>
        <fullName evidence="1">DNA polymerase III delta subunit-like C-terminal domain-containing protein</fullName>
    </recommendedName>
</protein>
<feature type="domain" description="DNA polymerase III delta subunit-like C-terminal" evidence="1">
    <location>
        <begin position="109"/>
        <end position="214"/>
    </location>
</feature>
<dbReference type="Gene3D" id="1.20.272.10">
    <property type="match status" value="1"/>
</dbReference>
<comment type="caution">
    <text evidence="2">The sequence shown here is derived from an EMBL/GenBank/DDBJ whole genome shotgun (WGS) entry which is preliminary data.</text>
</comment>
<organism evidence="2 3">
    <name type="scientific">candidate division WWE3 bacterium CG10_big_fil_rev_8_21_14_0_10_32_10</name>
    <dbReference type="NCBI Taxonomy" id="1975090"/>
    <lineage>
        <taxon>Bacteria</taxon>
        <taxon>Katanobacteria</taxon>
    </lineage>
</organism>
<sequence>MISILYGNNLLRINDKTKEFQNNGYANFYGDLETLKNTCFNSSLFENKNQSLIVDLLLNNIQLEDLYSYLERFSKSTYNLVFIFSKNTITKKYLDFFDKKEKYTLSKNNDIFKFLDNLFMGNTKLALRYYYKIIKNTDEIYFISMIFFNLKNMLLYFYNKDQFSKINPYVQSKTSNICSKSYFNKAYLKDLLYALSEADYKVKSGSDSLSVLTGLIMFIIYRAK</sequence>
<evidence type="ECO:0000259" key="1">
    <source>
        <dbReference type="Pfam" id="PF21694"/>
    </source>
</evidence>
<evidence type="ECO:0000313" key="2">
    <source>
        <dbReference type="EMBL" id="PIR43181.1"/>
    </source>
</evidence>
<reference evidence="2 3" key="1">
    <citation type="submission" date="2017-09" db="EMBL/GenBank/DDBJ databases">
        <title>Depth-based differentiation of microbial function through sediment-hosted aquifers and enrichment of novel symbionts in the deep terrestrial subsurface.</title>
        <authorList>
            <person name="Probst A.J."/>
            <person name="Ladd B."/>
            <person name="Jarett J.K."/>
            <person name="Geller-Mcgrath D.E."/>
            <person name="Sieber C.M."/>
            <person name="Emerson J.B."/>
            <person name="Anantharaman K."/>
            <person name="Thomas B.C."/>
            <person name="Malmstrom R."/>
            <person name="Stieglmeier M."/>
            <person name="Klingl A."/>
            <person name="Woyke T."/>
            <person name="Ryan C.M."/>
            <person name="Banfield J.F."/>
        </authorList>
    </citation>
    <scope>NUCLEOTIDE SEQUENCE [LARGE SCALE GENOMIC DNA]</scope>
    <source>
        <strain evidence="2">CG10_big_fil_rev_8_21_14_0_10_32_10</strain>
    </source>
</reference>
<accession>A0A2H0R9H6</accession>
<gene>
    <name evidence="2" type="ORF">COV24_04010</name>
</gene>